<dbReference type="Gene3D" id="3.40.50.620">
    <property type="entry name" value="HUPs"/>
    <property type="match status" value="1"/>
</dbReference>
<dbReference type="PANTHER" id="PTHR46100:SF2">
    <property type="entry name" value="OS05G0453700 PROTEIN"/>
    <property type="match status" value="1"/>
</dbReference>
<reference evidence="2" key="1">
    <citation type="submission" date="2023-02" db="EMBL/GenBank/DDBJ databases">
        <title>Genome of toxic invasive species Heracleum sosnowskyi carries increased number of genes despite the absence of recent whole-genome duplications.</title>
        <authorList>
            <person name="Schelkunov M."/>
            <person name="Shtratnikova V."/>
            <person name="Makarenko M."/>
            <person name="Klepikova A."/>
            <person name="Omelchenko D."/>
            <person name="Novikova G."/>
            <person name="Obukhova E."/>
            <person name="Bogdanov V."/>
            <person name="Penin A."/>
            <person name="Logacheva M."/>
        </authorList>
    </citation>
    <scope>NUCLEOTIDE SEQUENCE</scope>
    <source>
        <strain evidence="2">Hsosn_3</strain>
        <tissue evidence="2">Leaf</tissue>
    </source>
</reference>
<dbReference type="InterPro" id="IPR006015">
    <property type="entry name" value="Universal_stress_UspA"/>
</dbReference>
<evidence type="ECO:0000313" key="3">
    <source>
        <dbReference type="Proteomes" id="UP001237642"/>
    </source>
</evidence>
<name>A0AAD8GNM3_9APIA</name>
<dbReference type="FunFam" id="3.40.50.620:FF:000206">
    <property type="entry name" value="Universal stress protein family protein"/>
    <property type="match status" value="1"/>
</dbReference>
<dbReference type="CDD" id="cd23659">
    <property type="entry name" value="USP_At3g01520-like"/>
    <property type="match status" value="1"/>
</dbReference>
<dbReference type="PRINTS" id="PR01438">
    <property type="entry name" value="UNVRSLSTRESS"/>
</dbReference>
<gene>
    <name evidence="2" type="ORF">POM88_053664</name>
</gene>
<evidence type="ECO:0000313" key="2">
    <source>
        <dbReference type="EMBL" id="KAK1352160.1"/>
    </source>
</evidence>
<dbReference type="SUPFAM" id="SSF52402">
    <property type="entry name" value="Adenine nucleotide alpha hydrolases-like"/>
    <property type="match status" value="1"/>
</dbReference>
<organism evidence="2 3">
    <name type="scientific">Heracleum sosnowskyi</name>
    <dbReference type="NCBI Taxonomy" id="360622"/>
    <lineage>
        <taxon>Eukaryota</taxon>
        <taxon>Viridiplantae</taxon>
        <taxon>Streptophyta</taxon>
        <taxon>Embryophyta</taxon>
        <taxon>Tracheophyta</taxon>
        <taxon>Spermatophyta</taxon>
        <taxon>Magnoliopsida</taxon>
        <taxon>eudicotyledons</taxon>
        <taxon>Gunneridae</taxon>
        <taxon>Pentapetalae</taxon>
        <taxon>asterids</taxon>
        <taxon>campanulids</taxon>
        <taxon>Apiales</taxon>
        <taxon>Apiaceae</taxon>
        <taxon>Apioideae</taxon>
        <taxon>apioid superclade</taxon>
        <taxon>Tordylieae</taxon>
        <taxon>Tordyliinae</taxon>
        <taxon>Heracleum</taxon>
    </lineage>
</organism>
<comment type="caution">
    <text evidence="2">The sequence shown here is derived from an EMBL/GenBank/DDBJ whole genome shotgun (WGS) entry which is preliminary data.</text>
</comment>
<sequence>MVKDRKIGVALDFSNSSKMALNWAIHNLADKGDTLFIIHTSSSSLDESRNKLWLQSGSPLIPLAEFREVEVLNKYDVKVDMDVLDTLDTAARQKEINIVAKLYWGDARDKLCEAVEDLKLDSLVMGSRGLSAIKRIILGSVTNYVLTNASCPVTIVKEFDANKH</sequence>
<dbReference type="InterPro" id="IPR014729">
    <property type="entry name" value="Rossmann-like_a/b/a_fold"/>
</dbReference>
<reference evidence="2" key="2">
    <citation type="submission" date="2023-05" db="EMBL/GenBank/DDBJ databases">
        <authorList>
            <person name="Schelkunov M.I."/>
        </authorList>
    </citation>
    <scope>NUCLEOTIDE SEQUENCE</scope>
    <source>
        <strain evidence="2">Hsosn_3</strain>
        <tissue evidence="2">Leaf</tissue>
    </source>
</reference>
<accession>A0AAD8GNM3</accession>
<evidence type="ECO:0000259" key="1">
    <source>
        <dbReference type="Pfam" id="PF00582"/>
    </source>
</evidence>
<dbReference type="InterPro" id="IPR006016">
    <property type="entry name" value="UspA"/>
</dbReference>
<protein>
    <submittedName>
        <fullName evidence="2">Usp domain-containing protein</fullName>
    </submittedName>
</protein>
<keyword evidence="3" id="KW-1185">Reference proteome</keyword>
<dbReference type="AlphaFoldDB" id="A0AAD8GNM3"/>
<dbReference type="Proteomes" id="UP001237642">
    <property type="component" value="Unassembled WGS sequence"/>
</dbReference>
<dbReference type="Pfam" id="PF00582">
    <property type="entry name" value="Usp"/>
    <property type="match status" value="1"/>
</dbReference>
<dbReference type="PANTHER" id="PTHR46100">
    <property type="entry name" value="IMP2'P"/>
    <property type="match status" value="1"/>
</dbReference>
<dbReference type="EMBL" id="JAUIZM010000019">
    <property type="protein sequence ID" value="KAK1352160.1"/>
    <property type="molecule type" value="Genomic_DNA"/>
</dbReference>
<proteinExistence type="predicted"/>
<feature type="domain" description="UspA" evidence="1">
    <location>
        <begin position="5"/>
        <end position="157"/>
    </location>
</feature>